<dbReference type="FunFam" id="3.30.565.10:FF:000003">
    <property type="entry name" value="DNA mismatch repair endonuclease MutL"/>
    <property type="match status" value="1"/>
</dbReference>
<evidence type="ECO:0000256" key="5">
    <source>
        <dbReference type="HAMAP-Rule" id="MF_00149"/>
    </source>
</evidence>
<dbReference type="InterPro" id="IPR014762">
    <property type="entry name" value="DNA_mismatch_repair_CS"/>
</dbReference>
<dbReference type="PANTHER" id="PTHR10073:SF12">
    <property type="entry name" value="DNA MISMATCH REPAIR PROTEIN MLH1"/>
    <property type="match status" value="1"/>
</dbReference>
<keyword evidence="8" id="KW-0540">Nuclease</keyword>
<dbReference type="SUPFAM" id="SSF54211">
    <property type="entry name" value="Ribosomal protein S5 domain 2-like"/>
    <property type="match status" value="1"/>
</dbReference>
<keyword evidence="8" id="KW-0378">Hydrolase</keyword>
<dbReference type="InterPro" id="IPR036890">
    <property type="entry name" value="HATPase_C_sf"/>
</dbReference>
<dbReference type="GO" id="GO:0016887">
    <property type="term" value="F:ATP hydrolysis activity"/>
    <property type="evidence" value="ECO:0007669"/>
    <property type="project" value="InterPro"/>
</dbReference>
<dbReference type="InterPro" id="IPR038973">
    <property type="entry name" value="MutL/Mlh/Pms-like"/>
</dbReference>
<evidence type="ECO:0000256" key="3">
    <source>
        <dbReference type="ARBA" id="ARBA00022763"/>
    </source>
</evidence>
<comment type="function">
    <text evidence="5">This protein is involved in the repair of mismatches in DNA. It is required for dam-dependent methyl-directed DNA mismatch repair. May act as a 'molecular matchmaker', a protein that promotes the formation of a stable complex between two or more DNA-binding proteins in an ATP-dependent manner without itself being part of a final effector complex.</text>
</comment>
<dbReference type="RefSeq" id="WP_114676593.1">
    <property type="nucleotide sequence ID" value="NZ_CP031188.1"/>
</dbReference>
<evidence type="ECO:0000313" key="9">
    <source>
        <dbReference type="Proteomes" id="UP000253951"/>
    </source>
</evidence>
<dbReference type="InterPro" id="IPR014721">
    <property type="entry name" value="Ribsml_uS5_D2-typ_fold_subgr"/>
</dbReference>
<keyword evidence="9" id="KW-1185">Reference proteome</keyword>
<proteinExistence type="inferred from homology"/>
<dbReference type="SMART" id="SM00853">
    <property type="entry name" value="MutL_C"/>
    <property type="match status" value="1"/>
</dbReference>
<dbReference type="KEGG" id="fat:DVK85_00705"/>
<dbReference type="InterPro" id="IPR002099">
    <property type="entry name" value="MutL/Mlh/PMS"/>
</dbReference>
<dbReference type="Gene3D" id="3.30.565.10">
    <property type="entry name" value="Histidine kinase-like ATPase, C-terminal domain"/>
    <property type="match status" value="1"/>
</dbReference>
<keyword evidence="4 5" id="KW-0234">DNA repair</keyword>
<accession>A0A345H8C0</accession>
<dbReference type="CDD" id="cd00782">
    <property type="entry name" value="MutL_Trans"/>
    <property type="match status" value="1"/>
</dbReference>
<evidence type="ECO:0000313" key="8">
    <source>
        <dbReference type="EMBL" id="AXG72830.1"/>
    </source>
</evidence>
<dbReference type="PANTHER" id="PTHR10073">
    <property type="entry name" value="DNA MISMATCH REPAIR PROTEIN MLH, PMS, MUTL"/>
    <property type="match status" value="1"/>
</dbReference>
<dbReference type="PROSITE" id="PS00058">
    <property type="entry name" value="DNA_MISMATCH_REPAIR_1"/>
    <property type="match status" value="1"/>
</dbReference>
<dbReference type="GO" id="GO:0032300">
    <property type="term" value="C:mismatch repair complex"/>
    <property type="evidence" value="ECO:0007669"/>
    <property type="project" value="InterPro"/>
</dbReference>
<evidence type="ECO:0000259" key="7">
    <source>
        <dbReference type="SMART" id="SM01340"/>
    </source>
</evidence>
<evidence type="ECO:0000259" key="6">
    <source>
        <dbReference type="SMART" id="SM00853"/>
    </source>
</evidence>
<sequence length="623" mass="69562">MSSIIQLLPDHVANQIAAGEVVQRPASVVKELLENSVDAGSTDIKLIVKDAGKTLIQVIDNGKGMNVTDSRLCFERHATSKIRHAEDLFALATKGFRGEALASIAAIAHVEMKTKQEQEELGTHIVIEGSKFVSQDVAVLPKGTSFSVKNLFFNIPARRNFLKSDTVEFRHIVDEFERVALAHPNISFVLYHNGSEMFNLPMANQRQRIVGIFGGRTNEKLVPVNESTEIVQIQGFAVKPEFAKKSRGEQFFFVNNRFIKSGYLHHAVMAAYEGLLKDGCQPGYFIYLEVPPNTIDINIHPTKTEIKFDDEHALYAILRSSVKHSLGQFNVAPVLDFERDANLDTPYTYEGKEAILPTVNVDRNFNPFADEKPVKTSGASSSSTYASPAFRKTDRSASWESLYTGLTTATDETEGIDFEKDEVTGSLFNDGDVEQTIHRTYQIHKKYIVSPIKSGMVIIDQKRAHQRILYEQFLKNITVQQGASQQLLFPLVLHYNKTELDLIKEMQAALENTGFVFSEIKEDQIVVSGLPVNTPESEVSILLEELINDLQQEVPDSSFSQTDSIAKSMARSLAVKTGTLLSEKEQDNMVNSLFACKEPDVSPFNKPTFITVSVEDLDKRFAI</sequence>
<keyword evidence="8" id="KW-0255">Endonuclease</keyword>
<dbReference type="GO" id="GO:0004519">
    <property type="term" value="F:endonuclease activity"/>
    <property type="evidence" value="ECO:0007669"/>
    <property type="project" value="UniProtKB-KW"/>
</dbReference>
<dbReference type="GO" id="GO:0006298">
    <property type="term" value="P:mismatch repair"/>
    <property type="evidence" value="ECO:0007669"/>
    <property type="project" value="UniProtKB-UniRule"/>
</dbReference>
<dbReference type="GO" id="GO:0005524">
    <property type="term" value="F:ATP binding"/>
    <property type="evidence" value="ECO:0007669"/>
    <property type="project" value="InterPro"/>
</dbReference>
<dbReference type="Pfam" id="PF13589">
    <property type="entry name" value="HATPase_c_3"/>
    <property type="match status" value="1"/>
</dbReference>
<dbReference type="InterPro" id="IPR020568">
    <property type="entry name" value="Ribosomal_Su5_D2-typ_SF"/>
</dbReference>
<dbReference type="HAMAP" id="MF_00149">
    <property type="entry name" value="DNA_mis_repair"/>
    <property type="match status" value="1"/>
</dbReference>
<dbReference type="InterPro" id="IPR037198">
    <property type="entry name" value="MutL_C_sf"/>
</dbReference>
<dbReference type="GO" id="GO:0030983">
    <property type="term" value="F:mismatched DNA binding"/>
    <property type="evidence" value="ECO:0007669"/>
    <property type="project" value="InterPro"/>
</dbReference>
<reference evidence="8 9" key="1">
    <citation type="submission" date="2018-07" db="EMBL/GenBank/DDBJ databases">
        <title>Complete genome sequence of Flavobacterium arcticum type strain SM1502T.</title>
        <authorList>
            <person name="Li Y."/>
            <person name="Li D.-D."/>
        </authorList>
    </citation>
    <scope>NUCLEOTIDE SEQUENCE [LARGE SCALE GENOMIC DNA]</scope>
    <source>
        <strain evidence="8 9">SM1502</strain>
    </source>
</reference>
<feature type="domain" description="DNA mismatch repair protein S5" evidence="7">
    <location>
        <begin position="209"/>
        <end position="327"/>
    </location>
</feature>
<dbReference type="SUPFAM" id="SSF118116">
    <property type="entry name" value="DNA mismatch repair protein MutL"/>
    <property type="match status" value="1"/>
</dbReference>
<feature type="domain" description="MutL C-terminal dimerisation" evidence="6">
    <location>
        <begin position="439"/>
        <end position="581"/>
    </location>
</feature>
<dbReference type="Pfam" id="PF01119">
    <property type="entry name" value="DNA_mis_repair"/>
    <property type="match status" value="1"/>
</dbReference>
<gene>
    <name evidence="5 8" type="primary">mutL</name>
    <name evidence="8" type="ORF">DVK85_00705</name>
</gene>
<protein>
    <recommendedName>
        <fullName evidence="2 5">DNA mismatch repair protein MutL</fullName>
    </recommendedName>
</protein>
<dbReference type="Pfam" id="PF08676">
    <property type="entry name" value="MutL_C"/>
    <property type="match status" value="1"/>
</dbReference>
<dbReference type="InterPro" id="IPR020667">
    <property type="entry name" value="DNA_mismatch_repair_MutL"/>
</dbReference>
<comment type="similarity">
    <text evidence="1 5">Belongs to the DNA mismatch repair MutL/HexB family.</text>
</comment>
<organism evidence="8 9">
    <name type="scientific">Flavobacterium arcticum</name>
    <dbReference type="NCBI Taxonomy" id="1784713"/>
    <lineage>
        <taxon>Bacteria</taxon>
        <taxon>Pseudomonadati</taxon>
        <taxon>Bacteroidota</taxon>
        <taxon>Flavobacteriia</taxon>
        <taxon>Flavobacteriales</taxon>
        <taxon>Flavobacteriaceae</taxon>
        <taxon>Flavobacterium</taxon>
    </lineage>
</organism>
<name>A0A345H8C0_9FLAO</name>
<evidence type="ECO:0000256" key="4">
    <source>
        <dbReference type="ARBA" id="ARBA00023204"/>
    </source>
</evidence>
<dbReference type="SUPFAM" id="SSF55874">
    <property type="entry name" value="ATPase domain of HSP90 chaperone/DNA topoisomerase II/histidine kinase"/>
    <property type="match status" value="1"/>
</dbReference>
<dbReference type="Gene3D" id="3.30.1540.20">
    <property type="entry name" value="MutL, C-terminal domain, dimerisation subdomain"/>
    <property type="match status" value="1"/>
</dbReference>
<dbReference type="Gene3D" id="3.30.230.10">
    <property type="match status" value="1"/>
</dbReference>
<dbReference type="GO" id="GO:0140664">
    <property type="term" value="F:ATP-dependent DNA damage sensor activity"/>
    <property type="evidence" value="ECO:0007669"/>
    <property type="project" value="InterPro"/>
</dbReference>
<dbReference type="EMBL" id="CP031188">
    <property type="protein sequence ID" value="AXG72830.1"/>
    <property type="molecule type" value="Genomic_DNA"/>
</dbReference>
<dbReference type="CDD" id="cd16926">
    <property type="entry name" value="HATPase_MutL-MLH-PMS-like"/>
    <property type="match status" value="1"/>
</dbReference>
<dbReference type="SMART" id="SM01340">
    <property type="entry name" value="DNA_mis_repair"/>
    <property type="match status" value="1"/>
</dbReference>
<dbReference type="NCBIfam" id="TIGR00585">
    <property type="entry name" value="mutl"/>
    <property type="match status" value="1"/>
</dbReference>
<dbReference type="InterPro" id="IPR013507">
    <property type="entry name" value="DNA_mismatch_S5_2-like"/>
</dbReference>
<evidence type="ECO:0000256" key="2">
    <source>
        <dbReference type="ARBA" id="ARBA00021975"/>
    </source>
</evidence>
<dbReference type="InterPro" id="IPR042121">
    <property type="entry name" value="MutL_C_regsub"/>
</dbReference>
<dbReference type="Gene3D" id="3.30.1370.100">
    <property type="entry name" value="MutL, C-terminal domain, regulatory subdomain"/>
    <property type="match status" value="1"/>
</dbReference>
<keyword evidence="3 5" id="KW-0227">DNA damage</keyword>
<dbReference type="AlphaFoldDB" id="A0A345H8C0"/>
<dbReference type="InterPro" id="IPR014790">
    <property type="entry name" value="MutL_C"/>
</dbReference>
<dbReference type="Proteomes" id="UP000253951">
    <property type="component" value="Chromosome"/>
</dbReference>
<dbReference type="OrthoDB" id="9763467at2"/>
<evidence type="ECO:0000256" key="1">
    <source>
        <dbReference type="ARBA" id="ARBA00006082"/>
    </source>
</evidence>
<dbReference type="InterPro" id="IPR042120">
    <property type="entry name" value="MutL_C_dimsub"/>
</dbReference>